<dbReference type="GeneID" id="13827915"/>
<dbReference type="KEGG" id="vg:13827915"/>
<gene>
    <name evidence="1" type="ORF">BPS13_0220</name>
</gene>
<protein>
    <submittedName>
        <fullName evidence="1">Uncharacterized protein</fullName>
    </submittedName>
</protein>
<keyword evidence="2" id="KW-1185">Reference proteome</keyword>
<dbReference type="Proteomes" id="UP000006287">
    <property type="component" value="Segment"/>
</dbReference>
<name>J9PV24_9CAUD</name>
<evidence type="ECO:0000313" key="2">
    <source>
        <dbReference type="Proteomes" id="UP000006287"/>
    </source>
</evidence>
<reference evidence="1 2" key="1">
    <citation type="journal article" date="2012" name="FEMS Microbiol. Lett.">
        <title>Characterization of an endolysin, LysBPS13, from a Bacillus cereus bacteriophage.</title>
        <authorList>
            <person name="Park J."/>
            <person name="Yun J."/>
            <person name="Lim J.A."/>
            <person name="Kang D.H."/>
            <person name="Ryu S."/>
        </authorList>
    </citation>
    <scope>NUCLEOTIDE SEQUENCE [LARGE SCALE GENOMIC DNA]</scope>
</reference>
<proteinExistence type="predicted"/>
<dbReference type="EMBL" id="JN654439">
    <property type="protein sequence ID" value="AEZ50399.1"/>
    <property type="molecule type" value="Genomic_DNA"/>
</dbReference>
<evidence type="ECO:0000313" key="1">
    <source>
        <dbReference type="EMBL" id="AEZ50399.1"/>
    </source>
</evidence>
<dbReference type="RefSeq" id="YP_006907779.1">
    <property type="nucleotide sequence ID" value="NC_018857.1"/>
</dbReference>
<sequence>MIQNRVTDYIDGMIEAKLNNDGSTMLKLQKEYANMNVGVSDVGDAILYSLEGVMQHVDSVHAMMEARLRIFFLNMPDEVRRYLLESFEDYEPEFYQTLKRVEEENIQYD</sequence>
<organism evidence="1 2">
    <name type="scientific">Bacillus phage BPS13</name>
    <dbReference type="NCBI Taxonomy" id="1136731"/>
    <lineage>
        <taxon>Viruses</taxon>
        <taxon>Duplodnaviria</taxon>
        <taxon>Heunggongvirae</taxon>
        <taxon>Uroviricota</taxon>
        <taxon>Caudoviricetes</taxon>
        <taxon>Herelleviridae</taxon>
        <taxon>Bastillevirinae</taxon>
        <taxon>Wphvirus</taxon>
        <taxon>Wphvirus BPS13</taxon>
    </lineage>
</organism>
<accession>J9PV24</accession>